<dbReference type="KEGG" id="ccos:Pan44_17700"/>
<dbReference type="RefSeq" id="WP_145029203.1">
    <property type="nucleotide sequence ID" value="NZ_CP036271.1"/>
</dbReference>
<dbReference type="PANTHER" id="PTHR43245">
    <property type="entry name" value="BIFUNCTIONAL POLYMYXIN RESISTANCE PROTEIN ARNA"/>
    <property type="match status" value="1"/>
</dbReference>
<organism evidence="2 3">
    <name type="scientific">Caulifigura coniformis</name>
    <dbReference type="NCBI Taxonomy" id="2527983"/>
    <lineage>
        <taxon>Bacteria</taxon>
        <taxon>Pseudomonadati</taxon>
        <taxon>Planctomycetota</taxon>
        <taxon>Planctomycetia</taxon>
        <taxon>Planctomycetales</taxon>
        <taxon>Planctomycetaceae</taxon>
        <taxon>Caulifigura</taxon>
    </lineage>
</organism>
<proteinExistence type="predicted"/>
<dbReference type="PROSITE" id="PS00061">
    <property type="entry name" value="ADH_SHORT"/>
    <property type="match status" value="1"/>
</dbReference>
<keyword evidence="2" id="KW-0413">Isomerase</keyword>
<dbReference type="EC" id="5.1.3.2" evidence="2"/>
<dbReference type="Proteomes" id="UP000315700">
    <property type="component" value="Chromosome"/>
</dbReference>
<dbReference type="FunCoup" id="A0A517SC79">
    <property type="interactions" value="422"/>
</dbReference>
<dbReference type="SUPFAM" id="SSF51735">
    <property type="entry name" value="NAD(P)-binding Rossmann-fold domains"/>
    <property type="match status" value="1"/>
</dbReference>
<reference evidence="2 3" key="1">
    <citation type="submission" date="2019-02" db="EMBL/GenBank/DDBJ databases">
        <title>Deep-cultivation of Planctomycetes and their phenomic and genomic characterization uncovers novel biology.</title>
        <authorList>
            <person name="Wiegand S."/>
            <person name="Jogler M."/>
            <person name="Boedeker C."/>
            <person name="Pinto D."/>
            <person name="Vollmers J."/>
            <person name="Rivas-Marin E."/>
            <person name="Kohn T."/>
            <person name="Peeters S.H."/>
            <person name="Heuer A."/>
            <person name="Rast P."/>
            <person name="Oberbeckmann S."/>
            <person name="Bunk B."/>
            <person name="Jeske O."/>
            <person name="Meyerdierks A."/>
            <person name="Storesund J.E."/>
            <person name="Kallscheuer N."/>
            <person name="Luecker S."/>
            <person name="Lage O.M."/>
            <person name="Pohl T."/>
            <person name="Merkel B.J."/>
            <person name="Hornburger P."/>
            <person name="Mueller R.-W."/>
            <person name="Bruemmer F."/>
            <person name="Labrenz M."/>
            <person name="Spormann A.M."/>
            <person name="Op den Camp H."/>
            <person name="Overmann J."/>
            <person name="Amann R."/>
            <person name="Jetten M.S.M."/>
            <person name="Mascher T."/>
            <person name="Medema M.H."/>
            <person name="Devos D.P."/>
            <person name="Kaster A.-K."/>
            <person name="Ovreas L."/>
            <person name="Rohde M."/>
            <person name="Galperin M.Y."/>
            <person name="Jogler C."/>
        </authorList>
    </citation>
    <scope>NUCLEOTIDE SEQUENCE [LARGE SCALE GENOMIC DNA]</scope>
    <source>
        <strain evidence="2 3">Pan44</strain>
    </source>
</reference>
<dbReference type="PANTHER" id="PTHR43245:SF13">
    <property type="entry name" value="UDP-D-APIOSE_UDP-D-XYLOSE SYNTHASE 2"/>
    <property type="match status" value="1"/>
</dbReference>
<dbReference type="InterPro" id="IPR001509">
    <property type="entry name" value="Epimerase_deHydtase"/>
</dbReference>
<accession>A0A517SC79</accession>
<dbReference type="PRINTS" id="PR01713">
    <property type="entry name" value="NUCEPIMERASE"/>
</dbReference>
<dbReference type="EMBL" id="CP036271">
    <property type="protein sequence ID" value="QDT53747.1"/>
    <property type="molecule type" value="Genomic_DNA"/>
</dbReference>
<name>A0A517SC79_9PLAN</name>
<gene>
    <name evidence="2" type="ORF">Pan44_17700</name>
</gene>
<evidence type="ECO:0000259" key="1">
    <source>
        <dbReference type="Pfam" id="PF01370"/>
    </source>
</evidence>
<keyword evidence="3" id="KW-1185">Reference proteome</keyword>
<feature type="domain" description="NAD-dependent epimerase/dehydratase" evidence="1">
    <location>
        <begin position="5"/>
        <end position="240"/>
    </location>
</feature>
<sequence length="318" mass="33739">MRKCLVTGGAGFIGSHLATRLVHEGWQVRILDNLSTGSMANFAHIEADVDFLEGDVADPVAASLAAKGMDVVFHQAALASVPLSLEKPLEVHRACATGTLTVLDAARGAGVSRVVYAASSSAYGDAPVSPKTEQMTPQALSPYAAAKLAGELYAESFAASLNLETVRLRYFNVFGPRQDPKSPYSAVIPLFASAMAAGRRPKIFGDGEQSRDFVYIDNVVQANIRAATTPGVSGRVFNVGSGESITVNQLLRAICERVGQPFDPEYLPPRAGDVLHSAADISATMRDLGYRPAPQQAGLEKTIDYYVELAGKPVATRT</sequence>
<dbReference type="Gene3D" id="3.90.25.10">
    <property type="entry name" value="UDP-galactose 4-epimerase, domain 1"/>
    <property type="match status" value="1"/>
</dbReference>
<dbReference type="Gene3D" id="3.40.50.720">
    <property type="entry name" value="NAD(P)-binding Rossmann-like Domain"/>
    <property type="match status" value="1"/>
</dbReference>
<dbReference type="GO" id="GO:0003978">
    <property type="term" value="F:UDP-glucose 4-epimerase activity"/>
    <property type="evidence" value="ECO:0007669"/>
    <property type="project" value="UniProtKB-EC"/>
</dbReference>
<protein>
    <submittedName>
        <fullName evidence="2">UDP-glucose 4-epimerase</fullName>
        <ecNumber evidence="2">5.1.3.2</ecNumber>
    </submittedName>
</protein>
<dbReference type="InterPro" id="IPR036291">
    <property type="entry name" value="NAD(P)-bd_dom_sf"/>
</dbReference>
<dbReference type="InParanoid" id="A0A517SC79"/>
<dbReference type="OrthoDB" id="258549at2"/>
<dbReference type="Pfam" id="PF01370">
    <property type="entry name" value="Epimerase"/>
    <property type="match status" value="1"/>
</dbReference>
<evidence type="ECO:0000313" key="3">
    <source>
        <dbReference type="Proteomes" id="UP000315700"/>
    </source>
</evidence>
<evidence type="ECO:0000313" key="2">
    <source>
        <dbReference type="EMBL" id="QDT53747.1"/>
    </source>
</evidence>
<dbReference type="InterPro" id="IPR050177">
    <property type="entry name" value="Lipid_A_modif_metabolic_enz"/>
</dbReference>
<dbReference type="InterPro" id="IPR020904">
    <property type="entry name" value="Sc_DH/Rdtase_CS"/>
</dbReference>
<dbReference type="AlphaFoldDB" id="A0A517SC79"/>